<gene>
    <name evidence="8" type="ORF">LSH36_547g00041</name>
</gene>
<dbReference type="PROSITE" id="PS00028">
    <property type="entry name" value="ZINC_FINGER_C2H2_1"/>
    <property type="match status" value="11"/>
</dbReference>
<dbReference type="EMBL" id="JAODUP010000547">
    <property type="protein sequence ID" value="KAK2147550.1"/>
    <property type="molecule type" value="Genomic_DNA"/>
</dbReference>
<sequence length="1101" mass="124971">MDGLESQCVSVGLITDNKMTESLDVSESAEPDYLNSDEEEELNSFASEFTKLLKAETIKSRKKRPKDSIAKDSIQVYSLTVAILSEELLSQLPGVINFTLRNFSSSNKVCYRKVGNYRIFLGSTDQLKRAESKLLELTEQNKVNVKVEKETTTSQTIQSREIKRPGRRKRVITEDTFLNQPVVDCTPSTPEGRRMSSRLCGKPRKSYASLHTVGQTDDAVQVKVELELDGNLDLDPDYIPNKCSKTSDQEKTDEDTVIISGEAKGDSIKENPPNNDSLPISDLADKDKLQPPKRRGPGRPPKRAEKNEMCNCEICFLKFPSKRLLQHHHNKHFNVEGLLTETALALHVQGLIKYNMEENLMVKLAEQVKAYRDTLKSGSTVTPNGDGTFEIKKVSFQQDSFIINEIRVEGVEDSAQTLTVMTDVVRPATSEHSDTTILNSCPTPVDYPVRDTPKKKRGRKSNFEKGMPFMIRGRVVSGHLGGESDQKMTSEESKTDQDCFECEICHNKMVSLQSLKVHMQNVHINRNRVRGRCRRIHQEELKCPHCSFICYRTQNFTRHLKTHNNPDLYMCDKCDYTHKLRAEVLRHKRNAHAEKNFRCEHCGSLHRNQSLLNMHIKLKHTLAYSMVCDTCGKRCNTKSAYREHIAKHESGELDGPPGQIMCTLCARVLPSRNSFEQHKLKFHGEDFEAEETRKMNEGVVIFNSGTFQCKYCQNYTNSIAREVRRHILRKHMPRKYQCDQCKAAFPLEKLLIKHVRIVHYGLEKKKCTECNKWFRNNTYLTQHVKRVHSAEFQCNICKKLLSDKRTLQDHYEIHKAPQDRAYKFICEICQKKYRFQSNYDYHMTEHTGSKPFVCSVCSRQFRTKHVLDRHMATHSEDRPFACDKCPKSFKLKKYLDAHLLTHSGNRYVCNLCWKPFVSKDALSKHTCKSYVVQADGSTPVDLSHVQIAEMAANDDRIVQGQILIEGTPGEEMVQYYVCAACREGFIDADEAIGHVCQTEDAPAATSALSTDPATDLCQLEGGSSQPEENSLRVDGTQFAVIADGTSSTTLSSILAEPQAGMLDSESLLGGTGTLVDESSLLPNQQFVLMEQERAVMAADVP</sequence>
<feature type="domain" description="C2H2-type" evidence="7">
    <location>
        <begin position="500"/>
        <end position="528"/>
    </location>
</feature>
<dbReference type="PANTHER" id="PTHR24409">
    <property type="entry name" value="ZINC FINGER PROTEIN 142"/>
    <property type="match status" value="1"/>
</dbReference>
<accession>A0AAD9MW19</accession>
<keyword evidence="2" id="KW-0677">Repeat</keyword>
<feature type="domain" description="C2H2-type" evidence="7">
    <location>
        <begin position="792"/>
        <end position="819"/>
    </location>
</feature>
<dbReference type="PANTHER" id="PTHR24409:SF295">
    <property type="entry name" value="AZ2-RELATED"/>
    <property type="match status" value="1"/>
</dbReference>
<proteinExistence type="predicted"/>
<dbReference type="Gene3D" id="3.30.160.60">
    <property type="entry name" value="Classic Zinc Finger"/>
    <property type="match status" value="8"/>
</dbReference>
<comment type="caution">
    <text evidence="8">The sequence shown here is derived from an EMBL/GenBank/DDBJ whole genome shotgun (WGS) entry which is preliminary data.</text>
</comment>
<keyword evidence="4" id="KW-0862">Zinc</keyword>
<dbReference type="InterPro" id="IPR013087">
    <property type="entry name" value="Znf_C2H2_type"/>
</dbReference>
<dbReference type="PROSITE" id="PS50157">
    <property type="entry name" value="ZINC_FINGER_C2H2_2"/>
    <property type="match status" value="9"/>
</dbReference>
<feature type="domain" description="C2H2-type" evidence="7">
    <location>
        <begin position="852"/>
        <end position="879"/>
    </location>
</feature>
<feature type="domain" description="C2H2-type" evidence="7">
    <location>
        <begin position="736"/>
        <end position="764"/>
    </location>
</feature>
<dbReference type="InterPro" id="IPR036236">
    <property type="entry name" value="Znf_C2H2_sf"/>
</dbReference>
<feature type="region of interest" description="Disordered" evidence="6">
    <location>
        <begin position="235"/>
        <end position="304"/>
    </location>
</feature>
<dbReference type="GO" id="GO:0005634">
    <property type="term" value="C:nucleus"/>
    <property type="evidence" value="ECO:0007669"/>
    <property type="project" value="TreeGrafter"/>
</dbReference>
<feature type="domain" description="C2H2-type" evidence="7">
    <location>
        <begin position="880"/>
        <end position="907"/>
    </location>
</feature>
<evidence type="ECO:0000259" key="7">
    <source>
        <dbReference type="PROSITE" id="PS50157"/>
    </source>
</evidence>
<keyword evidence="9" id="KW-1185">Reference proteome</keyword>
<evidence type="ECO:0000313" key="8">
    <source>
        <dbReference type="EMBL" id="KAK2147550.1"/>
    </source>
</evidence>
<keyword evidence="1" id="KW-0479">Metal-binding</keyword>
<feature type="domain" description="C2H2-type" evidence="7">
    <location>
        <begin position="569"/>
        <end position="597"/>
    </location>
</feature>
<dbReference type="GO" id="GO:0000977">
    <property type="term" value="F:RNA polymerase II transcription regulatory region sequence-specific DNA binding"/>
    <property type="evidence" value="ECO:0007669"/>
    <property type="project" value="TreeGrafter"/>
</dbReference>
<feature type="domain" description="C2H2-type" evidence="7">
    <location>
        <begin position="765"/>
        <end position="793"/>
    </location>
</feature>
<name>A0AAD9MW19_9ANNE</name>
<feature type="region of interest" description="Disordered" evidence="6">
    <location>
        <begin position="431"/>
        <end position="461"/>
    </location>
</feature>
<keyword evidence="3 5" id="KW-0863">Zinc-finger</keyword>
<dbReference type="Pfam" id="PF00096">
    <property type="entry name" value="zf-C2H2"/>
    <property type="match status" value="4"/>
</dbReference>
<evidence type="ECO:0000256" key="1">
    <source>
        <dbReference type="ARBA" id="ARBA00022723"/>
    </source>
</evidence>
<feature type="domain" description="C2H2-type" evidence="7">
    <location>
        <begin position="824"/>
        <end position="851"/>
    </location>
</feature>
<dbReference type="FunFam" id="3.30.160.60:FF:000100">
    <property type="entry name" value="Zinc finger 45-like"/>
    <property type="match status" value="1"/>
</dbReference>
<dbReference type="AlphaFoldDB" id="A0AAD9MW19"/>
<feature type="domain" description="C2H2-type" evidence="7">
    <location>
        <begin position="597"/>
        <end position="621"/>
    </location>
</feature>
<dbReference type="Proteomes" id="UP001208570">
    <property type="component" value="Unassembled WGS sequence"/>
</dbReference>
<dbReference type="GO" id="GO:0008270">
    <property type="term" value="F:zinc ion binding"/>
    <property type="evidence" value="ECO:0007669"/>
    <property type="project" value="UniProtKB-KW"/>
</dbReference>
<protein>
    <recommendedName>
        <fullName evidence="7">C2H2-type domain-containing protein</fullName>
    </recommendedName>
</protein>
<evidence type="ECO:0000256" key="3">
    <source>
        <dbReference type="ARBA" id="ARBA00022771"/>
    </source>
</evidence>
<dbReference type="GO" id="GO:0000981">
    <property type="term" value="F:DNA-binding transcription factor activity, RNA polymerase II-specific"/>
    <property type="evidence" value="ECO:0007669"/>
    <property type="project" value="TreeGrafter"/>
</dbReference>
<dbReference type="SUPFAM" id="SSF57667">
    <property type="entry name" value="beta-beta-alpha zinc fingers"/>
    <property type="match status" value="7"/>
</dbReference>
<evidence type="ECO:0000256" key="4">
    <source>
        <dbReference type="ARBA" id="ARBA00022833"/>
    </source>
</evidence>
<dbReference type="SMART" id="SM00355">
    <property type="entry name" value="ZnF_C2H2"/>
    <property type="match status" value="15"/>
</dbReference>
<dbReference type="Pfam" id="PF12874">
    <property type="entry name" value="zf-met"/>
    <property type="match status" value="1"/>
</dbReference>
<evidence type="ECO:0000256" key="2">
    <source>
        <dbReference type="ARBA" id="ARBA00022737"/>
    </source>
</evidence>
<feature type="compositionally biased region" description="Basic residues" evidence="6">
    <location>
        <begin position="291"/>
        <end position="301"/>
    </location>
</feature>
<reference evidence="8" key="1">
    <citation type="journal article" date="2023" name="Mol. Biol. Evol.">
        <title>Third-Generation Sequencing Reveals the Adaptive Role of the Epigenome in Three Deep-Sea Polychaetes.</title>
        <authorList>
            <person name="Perez M."/>
            <person name="Aroh O."/>
            <person name="Sun Y."/>
            <person name="Lan Y."/>
            <person name="Juniper S.K."/>
            <person name="Young C.R."/>
            <person name="Angers B."/>
            <person name="Qian P.Y."/>
        </authorList>
    </citation>
    <scope>NUCLEOTIDE SEQUENCE</scope>
    <source>
        <strain evidence="8">P08H-3</strain>
    </source>
</reference>
<organism evidence="8 9">
    <name type="scientific">Paralvinella palmiformis</name>
    <dbReference type="NCBI Taxonomy" id="53620"/>
    <lineage>
        <taxon>Eukaryota</taxon>
        <taxon>Metazoa</taxon>
        <taxon>Spiralia</taxon>
        <taxon>Lophotrochozoa</taxon>
        <taxon>Annelida</taxon>
        <taxon>Polychaeta</taxon>
        <taxon>Sedentaria</taxon>
        <taxon>Canalipalpata</taxon>
        <taxon>Terebellida</taxon>
        <taxon>Terebelliformia</taxon>
        <taxon>Alvinellidae</taxon>
        <taxon>Paralvinella</taxon>
    </lineage>
</organism>
<evidence type="ECO:0000313" key="9">
    <source>
        <dbReference type="Proteomes" id="UP001208570"/>
    </source>
</evidence>
<evidence type="ECO:0000256" key="5">
    <source>
        <dbReference type="PROSITE-ProRule" id="PRU00042"/>
    </source>
</evidence>
<dbReference type="FunFam" id="3.30.160.60:FF:000264">
    <property type="entry name" value="Zinc finger protein 236"/>
    <property type="match status" value="1"/>
</dbReference>
<evidence type="ECO:0000256" key="6">
    <source>
        <dbReference type="SAM" id="MobiDB-lite"/>
    </source>
</evidence>